<evidence type="ECO:0000313" key="11">
    <source>
        <dbReference type="EMBL" id="CZR66686.1"/>
    </source>
</evidence>
<dbReference type="InterPro" id="IPR005829">
    <property type="entry name" value="Sugar_transporter_CS"/>
</dbReference>
<dbReference type="GO" id="GO:0005351">
    <property type="term" value="F:carbohydrate:proton symporter activity"/>
    <property type="evidence" value="ECO:0007669"/>
    <property type="project" value="TreeGrafter"/>
</dbReference>
<dbReference type="InterPro" id="IPR020846">
    <property type="entry name" value="MFS_dom"/>
</dbReference>
<name>A0A1L7XP33_9HELO</name>
<feature type="transmembrane region" description="Helical" evidence="9">
    <location>
        <begin position="21"/>
        <end position="51"/>
    </location>
</feature>
<dbReference type="FunFam" id="1.20.1250.20:FF:000078">
    <property type="entry name" value="MFS maltose transporter, putative"/>
    <property type="match status" value="1"/>
</dbReference>
<feature type="transmembrane region" description="Helical" evidence="9">
    <location>
        <begin position="371"/>
        <end position="390"/>
    </location>
</feature>
<feature type="transmembrane region" description="Helical" evidence="9">
    <location>
        <begin position="102"/>
        <end position="121"/>
    </location>
</feature>
<feature type="domain" description="Major facilitator superfamily (MFS) profile" evidence="10">
    <location>
        <begin position="24"/>
        <end position="467"/>
    </location>
</feature>
<proteinExistence type="inferred from homology"/>
<evidence type="ECO:0000256" key="5">
    <source>
        <dbReference type="ARBA" id="ARBA00022989"/>
    </source>
</evidence>
<keyword evidence="3 7" id="KW-0813">Transport</keyword>
<comment type="similarity">
    <text evidence="2 7">Belongs to the major facilitator superfamily. Sugar transporter (TC 2.A.1.1) family.</text>
</comment>
<evidence type="ECO:0000256" key="8">
    <source>
        <dbReference type="SAM" id="MobiDB-lite"/>
    </source>
</evidence>
<gene>
    <name evidence="11" type="ORF">PAC_16587</name>
</gene>
<dbReference type="InterPro" id="IPR050360">
    <property type="entry name" value="MFS_Sugar_Transporters"/>
</dbReference>
<organism evidence="11 12">
    <name type="scientific">Phialocephala subalpina</name>
    <dbReference type="NCBI Taxonomy" id="576137"/>
    <lineage>
        <taxon>Eukaryota</taxon>
        <taxon>Fungi</taxon>
        <taxon>Dikarya</taxon>
        <taxon>Ascomycota</taxon>
        <taxon>Pezizomycotina</taxon>
        <taxon>Leotiomycetes</taxon>
        <taxon>Helotiales</taxon>
        <taxon>Mollisiaceae</taxon>
        <taxon>Phialocephala</taxon>
        <taxon>Phialocephala fortinii species complex</taxon>
    </lineage>
</organism>
<evidence type="ECO:0000256" key="2">
    <source>
        <dbReference type="ARBA" id="ARBA00010992"/>
    </source>
</evidence>
<evidence type="ECO:0000256" key="6">
    <source>
        <dbReference type="ARBA" id="ARBA00023136"/>
    </source>
</evidence>
<feature type="transmembrane region" description="Helical" evidence="9">
    <location>
        <begin position="281"/>
        <end position="298"/>
    </location>
</feature>
<feature type="transmembrane region" description="Helical" evidence="9">
    <location>
        <begin position="304"/>
        <end position="331"/>
    </location>
</feature>
<dbReference type="Proteomes" id="UP000184330">
    <property type="component" value="Unassembled WGS sequence"/>
</dbReference>
<feature type="transmembrane region" description="Helical" evidence="9">
    <location>
        <begin position="411"/>
        <end position="433"/>
    </location>
</feature>
<dbReference type="Pfam" id="PF00083">
    <property type="entry name" value="Sugar_tr"/>
    <property type="match status" value="1"/>
</dbReference>
<accession>A0A1L7XP33</accession>
<dbReference type="PANTHER" id="PTHR48022">
    <property type="entry name" value="PLASTIDIC GLUCOSE TRANSPORTER 4"/>
    <property type="match status" value="1"/>
</dbReference>
<dbReference type="InterPro" id="IPR036259">
    <property type="entry name" value="MFS_trans_sf"/>
</dbReference>
<keyword evidence="6 9" id="KW-0472">Membrane</keyword>
<feature type="transmembrane region" description="Helical" evidence="9">
    <location>
        <begin position="190"/>
        <end position="212"/>
    </location>
</feature>
<evidence type="ECO:0000256" key="4">
    <source>
        <dbReference type="ARBA" id="ARBA00022692"/>
    </source>
</evidence>
<dbReference type="InterPro" id="IPR005828">
    <property type="entry name" value="MFS_sugar_transport-like"/>
</dbReference>
<dbReference type="PROSITE" id="PS50850">
    <property type="entry name" value="MFS"/>
    <property type="match status" value="1"/>
</dbReference>
<sequence>MRAVPISANPLKLDVRSHRKCLTICFFLTMGTFQYGLDYALVGGFLSMPGFLEVYGYYSPTLKKWNIDPTVQQLISSLMTIGTFLSSLLVGPLSAKFGRRHGLWAAAVLNTVATAIMLGTTSVGALYVARLILGVSVGWFFTFSQLYVHEAAPAHLRGVVFGFYQVMLSVGSIVGASVDFGTHTMFNKRSYQIPLAIFFVAPTIQSIMIIFFPESPRWLMVMGREQEAEKALRKLRDTAIDEHQFLAELNEIKGSTRDQLEKNKKWLWLEMWRGTNLRRTLLCLSVVCFHAANGSSWVNIYTTYFLTIAGVTNAFAMSVMITCIGLIGCLFSIAFTRYMDRRTVMMIGCSACAICQLMMAVVWTVKPGSEVAGRCVVAFISLFTFFYVAYSPTAWLVGGELPNNQLRPFTYGLATALNFVGNWLGTFTAPYFINPAKLGWSAKYGYIWFGTNALLVLFTIFFIPETRDRTLEEVHEMFENKVPTHKFKTYVCTGVETYGKEGAAKADGLTKRKSFEQGDEKTGAEFEHLETHSARSSNKQDV</sequence>
<evidence type="ECO:0000256" key="1">
    <source>
        <dbReference type="ARBA" id="ARBA00004141"/>
    </source>
</evidence>
<dbReference type="OrthoDB" id="6133115at2759"/>
<keyword evidence="12" id="KW-1185">Reference proteome</keyword>
<feature type="transmembrane region" description="Helical" evidence="9">
    <location>
        <begin position="127"/>
        <end position="147"/>
    </location>
</feature>
<feature type="transmembrane region" description="Helical" evidence="9">
    <location>
        <begin position="159"/>
        <end position="178"/>
    </location>
</feature>
<dbReference type="NCBIfam" id="TIGR00879">
    <property type="entry name" value="SP"/>
    <property type="match status" value="1"/>
</dbReference>
<evidence type="ECO:0000256" key="3">
    <source>
        <dbReference type="ARBA" id="ARBA00022448"/>
    </source>
</evidence>
<evidence type="ECO:0000259" key="10">
    <source>
        <dbReference type="PROSITE" id="PS50850"/>
    </source>
</evidence>
<keyword evidence="5 9" id="KW-1133">Transmembrane helix</keyword>
<dbReference type="EMBL" id="FJOG01000039">
    <property type="protein sequence ID" value="CZR66686.1"/>
    <property type="molecule type" value="Genomic_DNA"/>
</dbReference>
<dbReference type="SUPFAM" id="SSF103473">
    <property type="entry name" value="MFS general substrate transporter"/>
    <property type="match status" value="1"/>
</dbReference>
<keyword evidence="4 9" id="KW-0812">Transmembrane</keyword>
<feature type="transmembrane region" description="Helical" evidence="9">
    <location>
        <begin position="71"/>
        <end position="90"/>
    </location>
</feature>
<dbReference type="InterPro" id="IPR003663">
    <property type="entry name" value="Sugar/inositol_transpt"/>
</dbReference>
<reference evidence="11 12" key="1">
    <citation type="submission" date="2016-03" db="EMBL/GenBank/DDBJ databases">
        <authorList>
            <person name="Ploux O."/>
        </authorList>
    </citation>
    <scope>NUCLEOTIDE SEQUENCE [LARGE SCALE GENOMIC DNA]</scope>
    <source>
        <strain evidence="11 12">UAMH 11012</strain>
    </source>
</reference>
<dbReference type="AlphaFoldDB" id="A0A1L7XP33"/>
<dbReference type="Gene3D" id="1.20.1250.20">
    <property type="entry name" value="MFS general substrate transporter like domains"/>
    <property type="match status" value="1"/>
</dbReference>
<feature type="transmembrane region" description="Helical" evidence="9">
    <location>
        <begin position="445"/>
        <end position="463"/>
    </location>
</feature>
<dbReference type="PROSITE" id="PS00217">
    <property type="entry name" value="SUGAR_TRANSPORT_2"/>
    <property type="match status" value="1"/>
</dbReference>
<feature type="region of interest" description="Disordered" evidence="8">
    <location>
        <begin position="503"/>
        <end position="542"/>
    </location>
</feature>
<comment type="subcellular location">
    <subcellularLocation>
        <location evidence="1">Membrane</location>
        <topology evidence="1">Multi-pass membrane protein</topology>
    </subcellularLocation>
</comment>
<feature type="transmembrane region" description="Helical" evidence="9">
    <location>
        <begin position="343"/>
        <end position="365"/>
    </location>
</feature>
<dbReference type="PANTHER" id="PTHR48022:SF10">
    <property type="entry name" value="MAJOR FACILITATOR SUPERFAMILY (MFS) PROFILE DOMAIN-CONTAINING PROTEIN"/>
    <property type="match status" value="1"/>
</dbReference>
<protein>
    <submittedName>
        <fullName evidence="11">Related to transporter (Major facilitator superfamily)</fullName>
    </submittedName>
</protein>
<evidence type="ECO:0000313" key="12">
    <source>
        <dbReference type="Proteomes" id="UP000184330"/>
    </source>
</evidence>
<dbReference type="GO" id="GO:0016020">
    <property type="term" value="C:membrane"/>
    <property type="evidence" value="ECO:0007669"/>
    <property type="project" value="UniProtKB-SubCell"/>
</dbReference>
<evidence type="ECO:0000256" key="9">
    <source>
        <dbReference type="SAM" id="Phobius"/>
    </source>
</evidence>
<evidence type="ECO:0000256" key="7">
    <source>
        <dbReference type="RuleBase" id="RU003346"/>
    </source>
</evidence>